<evidence type="ECO:0000313" key="1">
    <source>
        <dbReference type="EMBL" id="ORX52784.1"/>
    </source>
</evidence>
<dbReference type="EMBL" id="MCGT01000017">
    <property type="protein sequence ID" value="ORX52784.1"/>
    <property type="molecule type" value="Genomic_DNA"/>
</dbReference>
<gene>
    <name evidence="1" type="ORF">DM01DRAFT_115605</name>
</gene>
<protein>
    <submittedName>
        <fullName evidence="1">Uncharacterized protein</fullName>
    </submittedName>
</protein>
<accession>A0A1X2GFV3</accession>
<sequence length="103" mass="11191">MLNSFSACPHVFRETSGLCLSILFWSVCQVLIKSSAIESQPACSSSSHSSLTPIPNAALVKPLPHTHISPLLRLSYPKKKNRVINTRLSLLFCNVVGGCPSQK</sequence>
<reference evidence="1 2" key="1">
    <citation type="submission" date="2016-07" db="EMBL/GenBank/DDBJ databases">
        <title>Pervasive Adenine N6-methylation of Active Genes in Fungi.</title>
        <authorList>
            <consortium name="DOE Joint Genome Institute"/>
            <person name="Mondo S.J."/>
            <person name="Dannebaum R.O."/>
            <person name="Kuo R.C."/>
            <person name="Labutti K."/>
            <person name="Haridas S."/>
            <person name="Kuo A."/>
            <person name="Salamov A."/>
            <person name="Ahrendt S.R."/>
            <person name="Lipzen A."/>
            <person name="Sullivan W."/>
            <person name="Andreopoulos W.B."/>
            <person name="Clum A."/>
            <person name="Lindquist E."/>
            <person name="Daum C."/>
            <person name="Ramamoorthy G.K."/>
            <person name="Gryganskyi A."/>
            <person name="Culley D."/>
            <person name="Magnuson J.K."/>
            <person name="James T.Y."/>
            <person name="O'Malley M.A."/>
            <person name="Stajich J.E."/>
            <person name="Spatafora J.W."/>
            <person name="Visel A."/>
            <person name="Grigoriev I.V."/>
        </authorList>
    </citation>
    <scope>NUCLEOTIDE SEQUENCE [LARGE SCALE GENOMIC DNA]</scope>
    <source>
        <strain evidence="1 2">NRRL 3301</strain>
    </source>
</reference>
<evidence type="ECO:0000313" key="2">
    <source>
        <dbReference type="Proteomes" id="UP000242146"/>
    </source>
</evidence>
<comment type="caution">
    <text evidence="1">The sequence shown here is derived from an EMBL/GenBank/DDBJ whole genome shotgun (WGS) entry which is preliminary data.</text>
</comment>
<proteinExistence type="predicted"/>
<dbReference type="Proteomes" id="UP000242146">
    <property type="component" value="Unassembled WGS sequence"/>
</dbReference>
<name>A0A1X2GFV3_9FUNG</name>
<dbReference type="AlphaFoldDB" id="A0A1X2GFV3"/>
<keyword evidence="2" id="KW-1185">Reference proteome</keyword>
<organism evidence="1 2">
    <name type="scientific">Hesseltinella vesiculosa</name>
    <dbReference type="NCBI Taxonomy" id="101127"/>
    <lineage>
        <taxon>Eukaryota</taxon>
        <taxon>Fungi</taxon>
        <taxon>Fungi incertae sedis</taxon>
        <taxon>Mucoromycota</taxon>
        <taxon>Mucoromycotina</taxon>
        <taxon>Mucoromycetes</taxon>
        <taxon>Mucorales</taxon>
        <taxon>Cunninghamellaceae</taxon>
        <taxon>Hesseltinella</taxon>
    </lineage>
</organism>